<geneLocation type="plasmid" evidence="2 3">
    <name>pPNAP04</name>
</geneLocation>
<organism evidence="2 3">
    <name type="scientific">Polaromonas naphthalenivorans (strain CJ2)</name>
    <dbReference type="NCBI Taxonomy" id="365044"/>
    <lineage>
        <taxon>Bacteria</taxon>
        <taxon>Pseudomonadati</taxon>
        <taxon>Pseudomonadota</taxon>
        <taxon>Betaproteobacteria</taxon>
        <taxon>Burkholderiales</taxon>
        <taxon>Comamonadaceae</taxon>
        <taxon>Polaromonas</taxon>
    </lineage>
</organism>
<gene>
    <name evidence="2" type="ordered locus">Pnap_4750</name>
</gene>
<dbReference type="AlphaFoldDB" id="A1VWY3"/>
<dbReference type="GO" id="GO:0003676">
    <property type="term" value="F:nucleic acid binding"/>
    <property type="evidence" value="ECO:0007669"/>
    <property type="project" value="InterPro"/>
</dbReference>
<proteinExistence type="predicted"/>
<evidence type="ECO:0000313" key="3">
    <source>
        <dbReference type="Proteomes" id="UP000000644"/>
    </source>
</evidence>
<reference evidence="3" key="1">
    <citation type="journal article" date="2009" name="Environ. Microbiol.">
        <title>The genome of Polaromonas naphthalenivorans strain CJ2, isolated from coal tar-contaminated sediment, reveals physiological and metabolic versatility and evolution through extensive horizontal gene transfer.</title>
        <authorList>
            <person name="Yagi J.M."/>
            <person name="Sims D."/>
            <person name="Brettin T."/>
            <person name="Bruce D."/>
            <person name="Madsen E.L."/>
        </authorList>
    </citation>
    <scope>NUCLEOTIDE SEQUENCE [LARGE SCALE GENOMIC DNA]</scope>
    <source>
        <strain evidence="3">CJ2</strain>
        <plasmid evidence="3">Plasmid pPNAP04</plasmid>
    </source>
</reference>
<sequence>MVMDQAGWHIAQELEVPHNIRLVLLSPYSPEINPAEHIWDALREDCIGNTAFASLEAADKALSKGLRSLESDHERMQSLTGFSWITSISLKAK</sequence>
<dbReference type="Pfam" id="PF13358">
    <property type="entry name" value="DDE_3"/>
    <property type="match status" value="1"/>
</dbReference>
<name>A1VWY3_POLNA</name>
<dbReference type="OrthoDB" id="8889438at2"/>
<dbReference type="RefSeq" id="WP_011798529.1">
    <property type="nucleotide sequence ID" value="NC_008760.1"/>
</dbReference>
<evidence type="ECO:0000313" key="2">
    <source>
        <dbReference type="EMBL" id="ABM40161.1"/>
    </source>
</evidence>
<dbReference type="HOGENOM" id="CLU_056788_6_3_4"/>
<dbReference type="EMBL" id="CP000533">
    <property type="protein sequence ID" value="ABM40161.1"/>
    <property type="molecule type" value="Genomic_DNA"/>
</dbReference>
<dbReference type="Gene3D" id="3.30.420.10">
    <property type="entry name" value="Ribonuclease H-like superfamily/Ribonuclease H"/>
    <property type="match status" value="1"/>
</dbReference>
<dbReference type="InterPro" id="IPR036397">
    <property type="entry name" value="RNaseH_sf"/>
</dbReference>
<dbReference type="KEGG" id="pna:Pnap_4750"/>
<feature type="domain" description="Tc1-like transposase DDE" evidence="1">
    <location>
        <begin position="1"/>
        <end position="56"/>
    </location>
</feature>
<protein>
    <submittedName>
        <fullName evidence="2">Putative transposase</fullName>
    </submittedName>
</protein>
<accession>A1VWY3</accession>
<dbReference type="InterPro" id="IPR038717">
    <property type="entry name" value="Tc1-like_DDE_dom"/>
</dbReference>
<keyword evidence="2" id="KW-0614">Plasmid</keyword>
<evidence type="ECO:0000259" key="1">
    <source>
        <dbReference type="Pfam" id="PF13358"/>
    </source>
</evidence>
<dbReference type="Proteomes" id="UP000000644">
    <property type="component" value="Plasmid pPNAP04"/>
</dbReference>
<keyword evidence="3" id="KW-1185">Reference proteome</keyword>